<dbReference type="PANTHER" id="PTHR41335:SF1">
    <property type="entry name" value="MEMBRANE PROTEIN"/>
    <property type="match status" value="1"/>
</dbReference>
<feature type="region of interest" description="Disordered" evidence="5">
    <location>
        <begin position="83"/>
        <end position="104"/>
    </location>
</feature>
<accession>A0A6M4A7J8</accession>
<evidence type="ECO:0000256" key="3">
    <source>
        <dbReference type="ARBA" id="ARBA00022989"/>
    </source>
</evidence>
<keyword evidence="1" id="KW-1003">Cell membrane</keyword>
<keyword evidence="9" id="KW-1185">Reference proteome</keyword>
<feature type="domain" description="Lipopolysaccharide assembly protein A" evidence="7">
    <location>
        <begin position="22"/>
        <end position="85"/>
    </location>
</feature>
<keyword evidence="4 6" id="KW-0472">Membrane</keyword>
<dbReference type="InterPro" id="IPR010445">
    <property type="entry name" value="LapA_dom"/>
</dbReference>
<name>A0A6M4A7J8_9BURK</name>
<dbReference type="PANTHER" id="PTHR41335">
    <property type="entry name" value="MEMBRANE PROTEIN-RELATED"/>
    <property type="match status" value="1"/>
</dbReference>
<gene>
    <name evidence="8" type="ORF">EJG51_016415</name>
</gene>
<evidence type="ECO:0000259" key="7">
    <source>
        <dbReference type="Pfam" id="PF06305"/>
    </source>
</evidence>
<reference evidence="8 9" key="1">
    <citation type="journal article" date="2019" name="Int. J. Syst. Evol. Microbiol.">
        <title>Undibacterium piscinae sp. nov., isolated from Korean shiner intestine.</title>
        <authorList>
            <person name="Lee S.Y."/>
            <person name="Kang W."/>
            <person name="Kim P.S."/>
            <person name="Kim H.S."/>
            <person name="Sung H."/>
            <person name="Shin N.R."/>
            <person name="Whon T.W."/>
            <person name="Yun J.H."/>
            <person name="Lee J.Y."/>
            <person name="Lee J.Y."/>
            <person name="Jung M.J."/>
            <person name="Jeong Y.S."/>
            <person name="Tak E.J."/>
            <person name="Han J.E."/>
            <person name="Hyun D.W."/>
            <person name="Kang M.S."/>
            <person name="Lee K.E."/>
            <person name="Lee B.H."/>
            <person name="Bae J.W."/>
        </authorList>
    </citation>
    <scope>NUCLEOTIDE SEQUENCE [LARGE SCALE GENOMIC DNA]</scope>
    <source>
        <strain evidence="8 9">S11R28</strain>
    </source>
</reference>
<evidence type="ECO:0000256" key="1">
    <source>
        <dbReference type="ARBA" id="ARBA00022475"/>
    </source>
</evidence>
<organism evidence="8 9">
    <name type="scientific">Undibacterium piscinae</name>
    <dbReference type="NCBI Taxonomy" id="2495591"/>
    <lineage>
        <taxon>Bacteria</taxon>
        <taxon>Pseudomonadati</taxon>
        <taxon>Pseudomonadota</taxon>
        <taxon>Betaproteobacteria</taxon>
        <taxon>Burkholderiales</taxon>
        <taxon>Oxalobacteraceae</taxon>
        <taxon>Undibacterium</taxon>
    </lineage>
</organism>
<protein>
    <submittedName>
        <fullName evidence="8">LapA family protein</fullName>
    </submittedName>
</protein>
<dbReference type="Pfam" id="PF06305">
    <property type="entry name" value="LapA_dom"/>
    <property type="match status" value="1"/>
</dbReference>
<evidence type="ECO:0000256" key="6">
    <source>
        <dbReference type="SAM" id="Phobius"/>
    </source>
</evidence>
<keyword evidence="3 6" id="KW-1133">Transmembrane helix</keyword>
<feature type="transmembrane region" description="Helical" evidence="6">
    <location>
        <begin position="38"/>
        <end position="65"/>
    </location>
</feature>
<evidence type="ECO:0000313" key="8">
    <source>
        <dbReference type="EMBL" id="QJQ07144.1"/>
    </source>
</evidence>
<evidence type="ECO:0000256" key="2">
    <source>
        <dbReference type="ARBA" id="ARBA00022692"/>
    </source>
</evidence>
<dbReference type="OrthoDB" id="9154783at2"/>
<dbReference type="EMBL" id="CP051152">
    <property type="protein sequence ID" value="QJQ07144.1"/>
    <property type="molecule type" value="Genomic_DNA"/>
</dbReference>
<proteinExistence type="predicted"/>
<keyword evidence="2 6" id="KW-0812">Transmembrane</keyword>
<evidence type="ECO:0000313" key="9">
    <source>
        <dbReference type="Proteomes" id="UP000274350"/>
    </source>
</evidence>
<dbReference type="GO" id="GO:0005886">
    <property type="term" value="C:plasma membrane"/>
    <property type="evidence" value="ECO:0007669"/>
    <property type="project" value="InterPro"/>
</dbReference>
<sequence length="104" mass="11781">MKIISRIMAVILFIVFFGFALKNDQIVTLHYFFGYAQSAPLVILLLAFFLSGAILGILAMVPIVFHHRKDISRHKKTIAEIEQERAAEQRASTQPPQPDSIRNT</sequence>
<dbReference type="KEGG" id="upi:EJG51_016415"/>
<evidence type="ECO:0000256" key="5">
    <source>
        <dbReference type="SAM" id="MobiDB-lite"/>
    </source>
</evidence>
<dbReference type="Proteomes" id="UP000274350">
    <property type="component" value="Chromosome"/>
</dbReference>
<evidence type="ECO:0000256" key="4">
    <source>
        <dbReference type="ARBA" id="ARBA00023136"/>
    </source>
</evidence>
<dbReference type="AlphaFoldDB" id="A0A6M4A7J8"/>